<proteinExistence type="predicted"/>
<reference evidence="2 3" key="1">
    <citation type="journal article" date="2015" name="Genome Announc.">
        <title>Complete Genome Sequence of the Type Strain Corynebacterium testudinoris DSM 44614, Recovered from Necrotic Lesions in the Mouth of a Tortoise.</title>
        <authorList>
            <person name="Ruckert C."/>
            <person name="Kriete M."/>
            <person name="Jaenicke S."/>
            <person name="Winkler A."/>
            <person name="Tauch A."/>
        </authorList>
    </citation>
    <scope>NUCLEOTIDE SEQUENCE [LARGE SCALE GENOMIC DNA]</scope>
    <source>
        <strain evidence="2 3">DSM 44614</strain>
    </source>
</reference>
<evidence type="ECO:0000256" key="1">
    <source>
        <dbReference type="SAM" id="SignalP"/>
    </source>
</evidence>
<feature type="chain" id="PRO_5005184452" evidence="1">
    <location>
        <begin position="28"/>
        <end position="311"/>
    </location>
</feature>
<keyword evidence="1" id="KW-0732">Signal</keyword>
<dbReference type="Proteomes" id="UP000035540">
    <property type="component" value="Chromosome"/>
</dbReference>
<evidence type="ECO:0000313" key="3">
    <source>
        <dbReference type="Proteomes" id="UP000035540"/>
    </source>
</evidence>
<evidence type="ECO:0000313" key="2">
    <source>
        <dbReference type="EMBL" id="AKK08259.1"/>
    </source>
</evidence>
<organism evidence="2 3">
    <name type="scientific">Corynebacterium testudinoris</name>
    <dbReference type="NCBI Taxonomy" id="136857"/>
    <lineage>
        <taxon>Bacteria</taxon>
        <taxon>Bacillati</taxon>
        <taxon>Actinomycetota</taxon>
        <taxon>Actinomycetes</taxon>
        <taxon>Mycobacteriales</taxon>
        <taxon>Corynebacteriaceae</taxon>
        <taxon>Corynebacterium</taxon>
    </lineage>
</organism>
<reference evidence="3" key="2">
    <citation type="submission" date="2015-05" db="EMBL/GenBank/DDBJ databases">
        <title>Complete genome sequence of Corynebacterium testudinoris DSM 44614, recovered from necrotic lesions in the mouth of a tortoise.</title>
        <authorList>
            <person name="Ruckert C."/>
            <person name="Albersmeier A."/>
            <person name="Winkler A."/>
            <person name="Tauch A."/>
        </authorList>
    </citation>
    <scope>NUCLEOTIDE SEQUENCE [LARGE SCALE GENOMIC DNA]</scope>
    <source>
        <strain evidence="3">DSM 44614</strain>
    </source>
</reference>
<dbReference type="InterPro" id="IPR013207">
    <property type="entry name" value="LGFP"/>
</dbReference>
<dbReference type="Pfam" id="PF08310">
    <property type="entry name" value="LGFP"/>
    <property type="match status" value="3"/>
</dbReference>
<feature type="signal peptide" evidence="1">
    <location>
        <begin position="1"/>
        <end position="27"/>
    </location>
</feature>
<name>A0A0G3H4D8_9CORY</name>
<dbReference type="EMBL" id="CP011545">
    <property type="protein sequence ID" value="AKK08259.1"/>
    <property type="molecule type" value="Genomic_DNA"/>
</dbReference>
<accession>A0A0G3H4D8</accession>
<dbReference type="KEGG" id="cted:CTEST_04050"/>
<keyword evidence="3" id="KW-1185">Reference proteome</keyword>
<sequence>MKLKYLVISALSVIFSLSLIATSVATADEFHGYWVKGRILDTYNRLGGYTTFGNANTEERNAANGGKFQYFQHNASIYWHPSVSNGTARQIGGQIRDKWADYNWEHGHLKYPTTDELPTRTAGGRFNHFQGGSIYWSAATGAHTVQGAIRDRWATKDWEAGSLGLPTTDERFTPNGAGKYNHFQGGSIYWSAATGAHTVQGRIRDYWAKVGWENSRFGFPTGEEYQVSGGGIQQSFQGQNLQWVPSNSSQLAPYRPGYASYDQQYLLFDQDERWTPQSINREVITHFNQYFTFTGCPGQLYVGAECDLETV</sequence>
<dbReference type="STRING" id="136857.CTEST_04050"/>
<dbReference type="AlphaFoldDB" id="A0A0G3H4D8"/>
<dbReference type="PATRIC" id="fig|136857.5.peg.801"/>
<gene>
    <name evidence="2" type="ORF">CTEST_04050</name>
</gene>
<protein>
    <submittedName>
        <fullName evidence="2">LGFP repeat protein</fullName>
    </submittedName>
</protein>